<sequence length="125" mass="13966">MCGIVYDLVNTFAPNEYRANSLGNYIVIKSKDRNGEDVYIKYCHLDEVTAIKGQKVKHGESIGKAGSTGNAASVYRNGRLIHGINPVYRHVHIEAARSSFFGSTRIDPEQFMKTKFDETKKGNPL</sequence>
<dbReference type="EMBL" id="UFTJ01000003">
    <property type="protein sequence ID" value="SUV53099.1"/>
    <property type="molecule type" value="Genomic_DNA"/>
</dbReference>
<evidence type="ECO:0000259" key="1">
    <source>
        <dbReference type="Pfam" id="PF01551"/>
    </source>
</evidence>
<reference evidence="2 3" key="1">
    <citation type="submission" date="2018-06" db="EMBL/GenBank/DDBJ databases">
        <authorList>
            <consortium name="Pathogen Informatics"/>
            <person name="Doyle S."/>
        </authorList>
    </citation>
    <scope>NUCLEOTIDE SEQUENCE [LARGE SCALE GENOMIC DNA]</scope>
    <source>
        <strain evidence="2 3">NCTC11661</strain>
    </source>
</reference>
<evidence type="ECO:0000313" key="3">
    <source>
        <dbReference type="Proteomes" id="UP000255515"/>
    </source>
</evidence>
<gene>
    <name evidence="2" type="ORF">NCTC11661_02246</name>
</gene>
<dbReference type="InterPro" id="IPR011055">
    <property type="entry name" value="Dup_hybrid_motif"/>
</dbReference>
<dbReference type="Pfam" id="PF01551">
    <property type="entry name" value="Peptidase_M23"/>
    <property type="match status" value="1"/>
</dbReference>
<dbReference type="InterPro" id="IPR050570">
    <property type="entry name" value="Cell_wall_metabolism_enzyme"/>
</dbReference>
<dbReference type="Gene3D" id="2.70.70.10">
    <property type="entry name" value="Glucose Permease (Domain IIA)"/>
    <property type="match status" value="1"/>
</dbReference>
<protein>
    <submittedName>
        <fullName evidence="2">Peptidase family M23</fullName>
    </submittedName>
</protein>
<feature type="domain" description="M23ase beta-sheet core" evidence="1">
    <location>
        <begin position="20"/>
        <end position="72"/>
    </location>
</feature>
<proteinExistence type="predicted"/>
<dbReference type="Proteomes" id="UP000255515">
    <property type="component" value="Unassembled WGS sequence"/>
</dbReference>
<dbReference type="PANTHER" id="PTHR21666:SF270">
    <property type="entry name" value="MUREIN HYDROLASE ACTIVATOR ENVC"/>
    <property type="match status" value="1"/>
</dbReference>
<dbReference type="AlphaFoldDB" id="A0A380ZWJ4"/>
<dbReference type="GO" id="GO:0004222">
    <property type="term" value="F:metalloendopeptidase activity"/>
    <property type="evidence" value="ECO:0007669"/>
    <property type="project" value="TreeGrafter"/>
</dbReference>
<dbReference type="PANTHER" id="PTHR21666">
    <property type="entry name" value="PEPTIDASE-RELATED"/>
    <property type="match status" value="1"/>
</dbReference>
<dbReference type="SUPFAM" id="SSF51261">
    <property type="entry name" value="Duplicated hybrid motif"/>
    <property type="match status" value="1"/>
</dbReference>
<organism evidence="2 3">
    <name type="scientific">Bergeyella zoohelcum</name>
    <dbReference type="NCBI Taxonomy" id="1015"/>
    <lineage>
        <taxon>Bacteria</taxon>
        <taxon>Pseudomonadati</taxon>
        <taxon>Bacteroidota</taxon>
        <taxon>Flavobacteriia</taxon>
        <taxon>Flavobacteriales</taxon>
        <taxon>Weeksellaceae</taxon>
        <taxon>Bergeyella</taxon>
    </lineage>
</organism>
<accession>A0A380ZWJ4</accession>
<name>A0A380ZWJ4_9FLAO</name>
<evidence type="ECO:0000313" key="2">
    <source>
        <dbReference type="EMBL" id="SUV53099.1"/>
    </source>
</evidence>
<dbReference type="CDD" id="cd12797">
    <property type="entry name" value="M23_peptidase"/>
    <property type="match status" value="1"/>
</dbReference>
<dbReference type="InterPro" id="IPR016047">
    <property type="entry name" value="M23ase_b-sheet_dom"/>
</dbReference>